<dbReference type="AlphaFoldDB" id="A0A3M2LQL0"/>
<sequence length="1115" mass="119965">MSPLAAEGLLLDIEPLAYPRRMRVLALHARRLAGTPELDALIADLSARGRHGRRTALHMAMAARDLDHVAELLAGPDLELRKAALRAVRTLPVPDDAVARALDDAPTDLRRSVYRTLLYARRTALADRLLPDVRERHGDRDAAALLPACSTDTVARLLPELAHAVTMWRALAARHPEAFLDLAERELSEAGGSPWSFLNRRAAGIVAVAEACPGGARDVFVRTGLLRHANRLPVKAVRALYRQDPAGFAALLAGQGNVRPARGLFRPRLCSDDVVARRLLRGPFGIPAMLADLPPHRRDRVFRLAVGDGDGKARAWKVLPMLPWLSPETAAREARGLLDWNASVRHSSHDHLDDPDDLLRLTSFLPYGEAVGALVEASLGGDPRRRGLARTLLLANAARTGDPAVVAGRLAEIVRRVRNEPDPLRAELFDAVTALSPRALSEACAEPLGALTRAVVESRDTSRETVRAVRRLAVRVLRHRTDPALTAWAAAALAGLLGRFGADALRSASADEPLPHHRRRGSRRRSSDDHRLDRAVPRGGEGALLEAFAPHLQAARERGDHEVSVAVAASFGRRPTGLDGDLHAAALHAPEDIGAVAARFHLARDPERAAELLAEDPALIALPEVWRAVANRRTDLLTFDRDPGNRFGPWIPDVRDARPGRWTPSQLRAAGASLDGAARDEAFGVADRMRAVASLGRLPHHLQEVGAWARDAEGVMAEAAIEAAAGHPDALPMLLETARGPASAVALAGLARCAGRVRPSILGIALADALTSHDTKVTVRKQAARLLERHRPPGALDALLRAWRDPALHRDVRVAVAVALRRFPGDPRALEALAEAPRDHASEEMLRALFEAAPAEYAPDARPAMATLIKACLKASGDMPGVRFRGSKAFAAWARWYPGGHAEILAAASDPADPAGDTEAMVLAALVEVGAVRDEILGVLARLAPEQGVRPRLRSLAGSLGNLALTSADEDWVEPLLLGAAGVLARFPLHTGTAAGLHVALLNAGRETDADLVTGLPALADLLRDRPVLAERVYQQLALGRPYGQREVTRETLPAVHALLEREHTAGHMLALRLVFRGGSGAGWPDEWLGLLARLRDSPFADVAEPAWDVDTDRD</sequence>
<dbReference type="SMART" id="SM00567">
    <property type="entry name" value="EZ_HEAT"/>
    <property type="match status" value="2"/>
</dbReference>
<dbReference type="OrthoDB" id="3273854at2"/>
<dbReference type="Proteomes" id="UP000282674">
    <property type="component" value="Unassembled WGS sequence"/>
</dbReference>
<dbReference type="EMBL" id="RFFG01000115">
    <property type="protein sequence ID" value="RMI37138.1"/>
    <property type="molecule type" value="Genomic_DNA"/>
</dbReference>
<protein>
    <recommendedName>
        <fullName evidence="4">HEAT repeat domain-containing protein</fullName>
    </recommendedName>
</protein>
<evidence type="ECO:0000256" key="1">
    <source>
        <dbReference type="SAM" id="MobiDB-lite"/>
    </source>
</evidence>
<dbReference type="Gene3D" id="1.25.10.10">
    <property type="entry name" value="Leucine-rich Repeat Variant"/>
    <property type="match status" value="1"/>
</dbReference>
<comment type="caution">
    <text evidence="2">The sequence shown here is derived from an EMBL/GenBank/DDBJ whole genome shotgun (WGS) entry which is preliminary data.</text>
</comment>
<accession>A0A3M2LQL0</accession>
<feature type="region of interest" description="Disordered" evidence="1">
    <location>
        <begin position="509"/>
        <end position="536"/>
    </location>
</feature>
<proteinExistence type="predicted"/>
<dbReference type="InterPro" id="IPR004155">
    <property type="entry name" value="PBS_lyase_HEAT"/>
</dbReference>
<gene>
    <name evidence="2" type="ORF">EBO15_36690</name>
</gene>
<evidence type="ECO:0008006" key="4">
    <source>
        <dbReference type="Google" id="ProtNLM"/>
    </source>
</evidence>
<dbReference type="SUPFAM" id="SSF48371">
    <property type="entry name" value="ARM repeat"/>
    <property type="match status" value="1"/>
</dbReference>
<dbReference type="InterPro" id="IPR016024">
    <property type="entry name" value="ARM-type_fold"/>
</dbReference>
<dbReference type="RefSeq" id="WP_122199069.1">
    <property type="nucleotide sequence ID" value="NZ_JBHSKC010000015.1"/>
</dbReference>
<evidence type="ECO:0000313" key="3">
    <source>
        <dbReference type="Proteomes" id="UP000282674"/>
    </source>
</evidence>
<feature type="compositionally biased region" description="Basic and acidic residues" evidence="1">
    <location>
        <begin position="525"/>
        <end position="536"/>
    </location>
</feature>
<organism evidence="2 3">
    <name type="scientific">Actinomadura harenae</name>
    <dbReference type="NCBI Taxonomy" id="2483351"/>
    <lineage>
        <taxon>Bacteria</taxon>
        <taxon>Bacillati</taxon>
        <taxon>Actinomycetota</taxon>
        <taxon>Actinomycetes</taxon>
        <taxon>Streptosporangiales</taxon>
        <taxon>Thermomonosporaceae</taxon>
        <taxon>Actinomadura</taxon>
    </lineage>
</organism>
<dbReference type="Pfam" id="PF13646">
    <property type="entry name" value="HEAT_2"/>
    <property type="match status" value="1"/>
</dbReference>
<evidence type="ECO:0000313" key="2">
    <source>
        <dbReference type="EMBL" id="RMI37138.1"/>
    </source>
</evidence>
<reference evidence="2 3" key="1">
    <citation type="submission" date="2018-10" db="EMBL/GenBank/DDBJ databases">
        <title>Isolation from soil.</title>
        <authorList>
            <person name="Hu J."/>
        </authorList>
    </citation>
    <scope>NUCLEOTIDE SEQUENCE [LARGE SCALE GENOMIC DNA]</scope>
    <source>
        <strain evidence="2 3">NEAU-Ht49</strain>
    </source>
</reference>
<dbReference type="InterPro" id="IPR011989">
    <property type="entry name" value="ARM-like"/>
</dbReference>
<name>A0A3M2LQL0_9ACTN</name>
<keyword evidence="3" id="KW-1185">Reference proteome</keyword>